<dbReference type="Proteomes" id="UP000024635">
    <property type="component" value="Unassembled WGS sequence"/>
</dbReference>
<gene>
    <name evidence="2" type="primary">Acey_s0056.g2715</name>
    <name evidence="2" type="ORF">Y032_0056g2715</name>
</gene>
<dbReference type="AlphaFoldDB" id="A0A016U602"/>
<protein>
    <submittedName>
        <fullName evidence="2">Uncharacterized protein</fullName>
    </submittedName>
</protein>
<evidence type="ECO:0000313" key="3">
    <source>
        <dbReference type="Proteomes" id="UP000024635"/>
    </source>
</evidence>
<proteinExistence type="predicted"/>
<name>A0A016U602_9BILA</name>
<sequence>MSCTKLWDRKNSSKLCDPFNFVFDKETFNCVPVTNGRSRDNKKFSTKEECVLHWIGDGWMKLGKGGRTGPWPEIMVELGEESLQSALKRARTFERKLEVLKKYMERKKKEWNKASDKENSGKDKSKQKNGIMDRVSKAVGLKKKASMEPSPASSKPITSRKYKSARGVVEKLELAITK</sequence>
<organism evidence="2 3">
    <name type="scientific">Ancylostoma ceylanicum</name>
    <dbReference type="NCBI Taxonomy" id="53326"/>
    <lineage>
        <taxon>Eukaryota</taxon>
        <taxon>Metazoa</taxon>
        <taxon>Ecdysozoa</taxon>
        <taxon>Nematoda</taxon>
        <taxon>Chromadorea</taxon>
        <taxon>Rhabditida</taxon>
        <taxon>Rhabditina</taxon>
        <taxon>Rhabditomorpha</taxon>
        <taxon>Strongyloidea</taxon>
        <taxon>Ancylostomatidae</taxon>
        <taxon>Ancylostomatinae</taxon>
        <taxon>Ancylostoma</taxon>
    </lineage>
</organism>
<dbReference type="EMBL" id="JARK01001392">
    <property type="protein sequence ID" value="EYC10381.1"/>
    <property type="molecule type" value="Genomic_DNA"/>
</dbReference>
<feature type="compositionally biased region" description="Basic and acidic residues" evidence="1">
    <location>
        <begin position="110"/>
        <end position="126"/>
    </location>
</feature>
<feature type="region of interest" description="Disordered" evidence="1">
    <location>
        <begin position="110"/>
        <end position="162"/>
    </location>
</feature>
<evidence type="ECO:0000313" key="2">
    <source>
        <dbReference type="EMBL" id="EYC10381.1"/>
    </source>
</evidence>
<reference evidence="3" key="1">
    <citation type="journal article" date="2015" name="Nat. Genet.">
        <title>The genome and transcriptome of the zoonotic hookworm Ancylostoma ceylanicum identify infection-specific gene families.</title>
        <authorList>
            <person name="Schwarz E.M."/>
            <person name="Hu Y."/>
            <person name="Antoshechkin I."/>
            <person name="Miller M.M."/>
            <person name="Sternberg P.W."/>
            <person name="Aroian R.V."/>
        </authorList>
    </citation>
    <scope>NUCLEOTIDE SEQUENCE</scope>
    <source>
        <strain evidence="3">HY135</strain>
    </source>
</reference>
<accession>A0A016U602</accession>
<evidence type="ECO:0000256" key="1">
    <source>
        <dbReference type="SAM" id="MobiDB-lite"/>
    </source>
</evidence>
<comment type="caution">
    <text evidence="2">The sequence shown here is derived from an EMBL/GenBank/DDBJ whole genome shotgun (WGS) entry which is preliminary data.</text>
</comment>
<keyword evidence="3" id="KW-1185">Reference proteome</keyword>